<organism evidence="1 2">
    <name type="scientific">Quercus suber</name>
    <name type="common">Cork oak</name>
    <dbReference type="NCBI Taxonomy" id="58331"/>
    <lineage>
        <taxon>Eukaryota</taxon>
        <taxon>Viridiplantae</taxon>
        <taxon>Streptophyta</taxon>
        <taxon>Embryophyta</taxon>
        <taxon>Tracheophyta</taxon>
        <taxon>Spermatophyta</taxon>
        <taxon>Magnoliopsida</taxon>
        <taxon>eudicotyledons</taxon>
        <taxon>Gunneridae</taxon>
        <taxon>Pentapetalae</taxon>
        <taxon>rosids</taxon>
        <taxon>fabids</taxon>
        <taxon>Fagales</taxon>
        <taxon>Fagaceae</taxon>
        <taxon>Quercus</taxon>
    </lineage>
</organism>
<proteinExistence type="predicted"/>
<name>A0AAW0JTM5_QUESU</name>
<dbReference type="EMBL" id="PKMF04000480">
    <property type="protein sequence ID" value="KAK7829529.1"/>
    <property type="molecule type" value="Genomic_DNA"/>
</dbReference>
<evidence type="ECO:0000313" key="1">
    <source>
        <dbReference type="EMBL" id="KAK7829529.1"/>
    </source>
</evidence>
<reference evidence="1 2" key="1">
    <citation type="journal article" date="2018" name="Sci. Data">
        <title>The draft genome sequence of cork oak.</title>
        <authorList>
            <person name="Ramos A.M."/>
            <person name="Usie A."/>
            <person name="Barbosa P."/>
            <person name="Barros P.M."/>
            <person name="Capote T."/>
            <person name="Chaves I."/>
            <person name="Simoes F."/>
            <person name="Abreu I."/>
            <person name="Carrasquinho I."/>
            <person name="Faro C."/>
            <person name="Guimaraes J.B."/>
            <person name="Mendonca D."/>
            <person name="Nobrega F."/>
            <person name="Rodrigues L."/>
            <person name="Saibo N.J.M."/>
            <person name="Varela M.C."/>
            <person name="Egas C."/>
            <person name="Matos J."/>
            <person name="Miguel C.M."/>
            <person name="Oliveira M.M."/>
            <person name="Ricardo C.P."/>
            <person name="Goncalves S."/>
        </authorList>
    </citation>
    <scope>NUCLEOTIDE SEQUENCE [LARGE SCALE GENOMIC DNA]</scope>
    <source>
        <strain evidence="2">cv. HL8</strain>
    </source>
</reference>
<sequence length="72" mass="8106">MGGFDGVLDGMASLAVWPGMVTIQSSATEPVQGRLCCYRFFEDLGKTQTEKWGEEETKIEKWVGKTKFQSRK</sequence>
<protein>
    <submittedName>
        <fullName evidence="1">Uncharacterized protein</fullName>
    </submittedName>
</protein>
<accession>A0AAW0JTM5</accession>
<comment type="caution">
    <text evidence="1">The sequence shown here is derived from an EMBL/GenBank/DDBJ whole genome shotgun (WGS) entry which is preliminary data.</text>
</comment>
<keyword evidence="2" id="KW-1185">Reference proteome</keyword>
<dbReference type="AlphaFoldDB" id="A0AAW0JTM5"/>
<evidence type="ECO:0000313" key="2">
    <source>
        <dbReference type="Proteomes" id="UP000237347"/>
    </source>
</evidence>
<gene>
    <name evidence="1" type="ORF">CFP56_029028</name>
</gene>
<dbReference type="Proteomes" id="UP000237347">
    <property type="component" value="Unassembled WGS sequence"/>
</dbReference>